<keyword evidence="6 11" id="KW-0812">Transmembrane</keyword>
<protein>
    <submittedName>
        <fullName evidence="13">EamA family transporter</fullName>
    </submittedName>
</protein>
<dbReference type="GO" id="GO:0022857">
    <property type="term" value="F:transmembrane transporter activity"/>
    <property type="evidence" value="ECO:0007669"/>
    <property type="project" value="InterPro"/>
</dbReference>
<keyword evidence="5" id="KW-0441">Lipid A biosynthesis</keyword>
<organism evidence="13 14">
    <name type="scientific">Terriglobus albidus</name>
    <dbReference type="NCBI Taxonomy" id="1592106"/>
    <lineage>
        <taxon>Bacteria</taxon>
        <taxon>Pseudomonadati</taxon>
        <taxon>Acidobacteriota</taxon>
        <taxon>Terriglobia</taxon>
        <taxon>Terriglobales</taxon>
        <taxon>Acidobacteriaceae</taxon>
        <taxon>Terriglobus</taxon>
    </lineage>
</organism>
<feature type="transmembrane region" description="Helical" evidence="11">
    <location>
        <begin position="82"/>
        <end position="102"/>
    </location>
</feature>
<dbReference type="InterPro" id="IPR037185">
    <property type="entry name" value="EmrE-like"/>
</dbReference>
<keyword evidence="14" id="KW-1185">Reference proteome</keyword>
<dbReference type="InterPro" id="IPR000620">
    <property type="entry name" value="EamA_dom"/>
</dbReference>
<evidence type="ECO:0000256" key="2">
    <source>
        <dbReference type="ARBA" id="ARBA00022475"/>
    </source>
</evidence>
<dbReference type="EMBL" id="CP042806">
    <property type="protein sequence ID" value="QEE29308.1"/>
    <property type="molecule type" value="Genomic_DNA"/>
</dbReference>
<keyword evidence="2" id="KW-1003">Cell membrane</keyword>
<dbReference type="GO" id="GO:0005886">
    <property type="term" value="C:plasma membrane"/>
    <property type="evidence" value="ECO:0007669"/>
    <property type="project" value="UniProtKB-SubCell"/>
</dbReference>
<keyword evidence="4" id="KW-0997">Cell inner membrane</keyword>
<dbReference type="Proteomes" id="UP000321820">
    <property type="component" value="Chromosome"/>
</dbReference>
<evidence type="ECO:0000256" key="3">
    <source>
        <dbReference type="ARBA" id="ARBA00022516"/>
    </source>
</evidence>
<dbReference type="InterPro" id="IPR000390">
    <property type="entry name" value="Small_drug/metabolite_transptr"/>
</dbReference>
<evidence type="ECO:0000256" key="11">
    <source>
        <dbReference type="SAM" id="Phobius"/>
    </source>
</evidence>
<evidence type="ECO:0000259" key="12">
    <source>
        <dbReference type="Pfam" id="PF00892"/>
    </source>
</evidence>
<dbReference type="GO" id="GO:0009245">
    <property type="term" value="P:lipid A biosynthetic process"/>
    <property type="evidence" value="ECO:0007669"/>
    <property type="project" value="UniProtKB-KW"/>
</dbReference>
<reference evidence="13 14" key="1">
    <citation type="submission" date="2019-08" db="EMBL/GenBank/DDBJ databases">
        <title>Complete genome sequence of Terriglobus albidus strain ORNL.</title>
        <authorList>
            <person name="Podar M."/>
        </authorList>
    </citation>
    <scope>NUCLEOTIDE SEQUENCE [LARGE SCALE GENOMIC DNA]</scope>
    <source>
        <strain evidence="13 14">ORNL</strain>
    </source>
</reference>
<dbReference type="KEGG" id="talb:FTW19_15685"/>
<feature type="transmembrane region" description="Helical" evidence="11">
    <location>
        <begin position="52"/>
        <end position="76"/>
    </location>
</feature>
<keyword evidence="10 11" id="KW-0472">Membrane</keyword>
<evidence type="ECO:0000256" key="9">
    <source>
        <dbReference type="ARBA" id="ARBA00023098"/>
    </source>
</evidence>
<dbReference type="OrthoDB" id="120796at2"/>
<sequence length="138" mass="14893">MSSTHHTLTPQRWLILMCVMVGAAVGDFLLARGMQQVGAVDLHHLGTLFTAIGNPWVICGILVLLGFMACNITALSWADVSFVYPATAFGNVIIALLSKFFLHEDISKSRWLGISLIVVGVGFVAQGPSRTEHAEETP</sequence>
<evidence type="ECO:0000313" key="13">
    <source>
        <dbReference type="EMBL" id="QEE29308.1"/>
    </source>
</evidence>
<dbReference type="PANTHER" id="PTHR30561:SF9">
    <property type="entry name" value="4-AMINO-4-DEOXY-L-ARABINOSE-PHOSPHOUNDECAPRENOL FLIPPASE SUBUNIT ARNF-RELATED"/>
    <property type="match status" value="1"/>
</dbReference>
<gene>
    <name evidence="13" type="ORF">FTW19_15685</name>
</gene>
<accession>A0A5B9EAX0</accession>
<feature type="transmembrane region" description="Helical" evidence="11">
    <location>
        <begin position="12"/>
        <end position="31"/>
    </location>
</feature>
<dbReference type="SUPFAM" id="SSF103481">
    <property type="entry name" value="Multidrug resistance efflux transporter EmrE"/>
    <property type="match status" value="1"/>
</dbReference>
<keyword evidence="9" id="KW-0443">Lipid metabolism</keyword>
<evidence type="ECO:0000313" key="14">
    <source>
        <dbReference type="Proteomes" id="UP000321820"/>
    </source>
</evidence>
<keyword evidence="8 11" id="KW-1133">Transmembrane helix</keyword>
<dbReference type="PANTHER" id="PTHR30561">
    <property type="entry name" value="SMR FAMILY PROTON-DEPENDENT DRUG EFFLUX TRANSPORTER SUGE"/>
    <property type="match status" value="1"/>
</dbReference>
<dbReference type="Gene3D" id="1.10.3730.20">
    <property type="match status" value="1"/>
</dbReference>
<comment type="subcellular location">
    <subcellularLocation>
        <location evidence="1">Cell membrane</location>
        <topology evidence="1">Multi-pass membrane protein</topology>
    </subcellularLocation>
</comment>
<evidence type="ECO:0000256" key="1">
    <source>
        <dbReference type="ARBA" id="ARBA00004651"/>
    </source>
</evidence>
<feature type="domain" description="EamA" evidence="12">
    <location>
        <begin position="57"/>
        <end position="124"/>
    </location>
</feature>
<evidence type="ECO:0000256" key="7">
    <source>
        <dbReference type="ARBA" id="ARBA00022985"/>
    </source>
</evidence>
<keyword evidence="7" id="KW-0448">Lipopolysaccharide biosynthesis</keyword>
<proteinExistence type="predicted"/>
<dbReference type="RefSeq" id="WP_147648501.1">
    <property type="nucleotide sequence ID" value="NZ_CP042806.1"/>
</dbReference>
<evidence type="ECO:0000256" key="5">
    <source>
        <dbReference type="ARBA" id="ARBA00022556"/>
    </source>
</evidence>
<dbReference type="AlphaFoldDB" id="A0A5B9EAX0"/>
<evidence type="ECO:0000256" key="4">
    <source>
        <dbReference type="ARBA" id="ARBA00022519"/>
    </source>
</evidence>
<name>A0A5B9EAX0_9BACT</name>
<evidence type="ECO:0000256" key="6">
    <source>
        <dbReference type="ARBA" id="ARBA00022692"/>
    </source>
</evidence>
<dbReference type="Pfam" id="PF00892">
    <property type="entry name" value="EamA"/>
    <property type="match status" value="1"/>
</dbReference>
<evidence type="ECO:0000256" key="8">
    <source>
        <dbReference type="ARBA" id="ARBA00022989"/>
    </source>
</evidence>
<evidence type="ECO:0000256" key="10">
    <source>
        <dbReference type="ARBA" id="ARBA00023136"/>
    </source>
</evidence>
<dbReference type="GO" id="GO:0009103">
    <property type="term" value="P:lipopolysaccharide biosynthetic process"/>
    <property type="evidence" value="ECO:0007669"/>
    <property type="project" value="UniProtKB-KW"/>
</dbReference>
<keyword evidence="3" id="KW-0444">Lipid biosynthesis</keyword>